<dbReference type="AlphaFoldDB" id="A0A6G1EV99"/>
<comment type="caution">
    <text evidence="2">The sequence shown here is derived from an EMBL/GenBank/DDBJ whole genome shotgun (WGS) entry which is preliminary data.</text>
</comment>
<proteinExistence type="predicted"/>
<dbReference type="PANTHER" id="PTHR33110:SF24">
    <property type="entry name" value="DUF295 DOMAIN-CONTAINING PROTEIN"/>
    <property type="match status" value="1"/>
</dbReference>
<keyword evidence="3" id="KW-1185">Reference proteome</keyword>
<organism evidence="2 3">
    <name type="scientific">Oryza meyeriana var. granulata</name>
    <dbReference type="NCBI Taxonomy" id="110450"/>
    <lineage>
        <taxon>Eukaryota</taxon>
        <taxon>Viridiplantae</taxon>
        <taxon>Streptophyta</taxon>
        <taxon>Embryophyta</taxon>
        <taxon>Tracheophyta</taxon>
        <taxon>Spermatophyta</taxon>
        <taxon>Magnoliopsida</taxon>
        <taxon>Liliopsida</taxon>
        <taxon>Poales</taxon>
        <taxon>Poaceae</taxon>
        <taxon>BOP clade</taxon>
        <taxon>Oryzoideae</taxon>
        <taxon>Oryzeae</taxon>
        <taxon>Oryzinae</taxon>
        <taxon>Oryza</taxon>
        <taxon>Oryza meyeriana</taxon>
    </lineage>
</organism>
<dbReference type="OrthoDB" id="618980at2759"/>
<dbReference type="InterPro" id="IPR005174">
    <property type="entry name" value="KIB1-4_b-propeller"/>
</dbReference>
<reference evidence="2 3" key="1">
    <citation type="submission" date="2019-11" db="EMBL/GenBank/DDBJ databases">
        <title>Whole genome sequence of Oryza granulata.</title>
        <authorList>
            <person name="Li W."/>
        </authorList>
    </citation>
    <scope>NUCLEOTIDE SEQUENCE [LARGE SCALE GENOMIC DNA]</scope>
    <source>
        <strain evidence="3">cv. Menghai</strain>
        <tissue evidence="2">Leaf</tissue>
    </source>
</reference>
<protein>
    <recommendedName>
        <fullName evidence="1">KIB1-4 beta-propeller domain-containing protein</fullName>
    </recommendedName>
</protein>
<dbReference type="PANTHER" id="PTHR33110">
    <property type="entry name" value="F-BOX/KELCH-REPEAT PROTEIN-RELATED"/>
    <property type="match status" value="1"/>
</dbReference>
<feature type="domain" description="KIB1-4 beta-propeller" evidence="1">
    <location>
        <begin position="73"/>
        <end position="233"/>
    </location>
</feature>
<evidence type="ECO:0000259" key="1">
    <source>
        <dbReference type="Pfam" id="PF03478"/>
    </source>
</evidence>
<evidence type="ECO:0000313" key="3">
    <source>
        <dbReference type="Proteomes" id="UP000479710"/>
    </source>
</evidence>
<evidence type="ECO:0000313" key="2">
    <source>
        <dbReference type="EMBL" id="KAF0928554.1"/>
    </source>
</evidence>
<dbReference type="EMBL" id="SPHZ02000002">
    <property type="protein sequence ID" value="KAF0928554.1"/>
    <property type="molecule type" value="Genomic_DNA"/>
</dbReference>
<name>A0A6G1EV99_9ORYZ</name>
<accession>A0A6G1EV99</accession>
<sequence length="284" mass="30826">MEFDGESGWTDLPGEIMELIADKASDACTGRTLFRSVCRPWRAAVPETPRLLIPAARRADDVSDEYALAFPLSRGWSIVVDIRDTSCHLSHMATGATAPLPRLNAVRATAASRVVHLGYEHYAMPAAIPAKKHAVTSAVHVPASTPAASTDGMLIMMHHMLHGKTGMVFCRPSDAAWTKLDNPVDDEDGSHPLSFVDFAYFDGKMFGVDRNGTTAVIDAATLEVVDLVDVPPETARVKSSKPERFDVFELGQDQDGALAWRKVAGHDVGGNYDLFLDGHHATYL</sequence>
<dbReference type="Proteomes" id="UP000479710">
    <property type="component" value="Unassembled WGS sequence"/>
</dbReference>
<dbReference type="Pfam" id="PF03478">
    <property type="entry name" value="Beta-prop_KIB1-4"/>
    <property type="match status" value="1"/>
</dbReference>
<gene>
    <name evidence="2" type="ORF">E2562_006000</name>
</gene>